<dbReference type="FunFam" id="3.30.565.10:FF:000013">
    <property type="entry name" value="Two-component sensor histidine kinase"/>
    <property type="match status" value="1"/>
</dbReference>
<keyword evidence="8" id="KW-0547">Nucleotide-binding</keyword>
<evidence type="ECO:0000259" key="16">
    <source>
        <dbReference type="PROSITE" id="PS50109"/>
    </source>
</evidence>
<dbReference type="InterPro" id="IPR003661">
    <property type="entry name" value="HisK_dim/P_dom"/>
</dbReference>
<keyword evidence="19" id="KW-1185">Reference proteome</keyword>
<dbReference type="GO" id="GO:0005886">
    <property type="term" value="C:plasma membrane"/>
    <property type="evidence" value="ECO:0007669"/>
    <property type="project" value="UniProtKB-SubCell"/>
</dbReference>
<feature type="domain" description="HAMP" evidence="17">
    <location>
        <begin position="208"/>
        <end position="260"/>
    </location>
</feature>
<dbReference type="EMBL" id="JGYX01000003">
    <property type="protein sequence ID" value="KFI60784.1"/>
    <property type="molecule type" value="Genomic_DNA"/>
</dbReference>
<sequence length="534" mass="58348">MHSSLRARTAAFAVLLALVVAVVFTVVSMMLVRNTLLDQVSNQARSDFSNQVVQAQYSLESADASENERYQQLVASVASSMQQDGAANLVGVYLWSRSTSGNAIVPISTEPTFAPLISDEMRSSVAGSTDGSVFYQPVSLTVDADTAGPPGAVLGTILEFGPVGDLELFALFSFATQQESLGRIQLNLAFVCLALSAVMGVLVWMVMHSIVRPIKRVAATAETLASGDLDARVVEDRRDEIGTLQHSFNEMASSLKQKIDELEDIGVRQRQFVSDVSHELRTPITTMRMACDLLDTRRDGFDPPTRRTVELLSDQVGRFQTMLIDLLEISRYDAGYASLDLVDTDVREPIGMAVEQVAEIAAAKQVTISMVLPNVAVIVRLDSRRVIRIVRNLLNNAIDFSSDDRPIEVRLAANRHAVVISVRDYGVGMTDEQVGHVFDRFWRADPSRSRLTGGSGLGLSIALSDAWLHNGDLRVRSRPGEGTWFLLILPRDPKDGPVPDADLPMDFAGDGMRTVGGFGVSDNGMFELMRQEAR</sequence>
<dbReference type="PROSITE" id="PS50109">
    <property type="entry name" value="HIS_KIN"/>
    <property type="match status" value="1"/>
</dbReference>
<dbReference type="PROSITE" id="PS50885">
    <property type="entry name" value="HAMP"/>
    <property type="match status" value="1"/>
</dbReference>
<dbReference type="Pfam" id="PF02518">
    <property type="entry name" value="HATPase_c"/>
    <property type="match status" value="1"/>
</dbReference>
<evidence type="ECO:0000256" key="3">
    <source>
        <dbReference type="ARBA" id="ARBA00012438"/>
    </source>
</evidence>
<dbReference type="SUPFAM" id="SSF47384">
    <property type="entry name" value="Homodimeric domain of signal transducing histidine kinase"/>
    <property type="match status" value="1"/>
</dbReference>
<dbReference type="InterPro" id="IPR005467">
    <property type="entry name" value="His_kinase_dom"/>
</dbReference>
<dbReference type="GO" id="GO:0000155">
    <property type="term" value="F:phosphorelay sensor kinase activity"/>
    <property type="evidence" value="ECO:0007669"/>
    <property type="project" value="InterPro"/>
</dbReference>
<dbReference type="FunFam" id="1.10.287.130:FF:000010">
    <property type="entry name" value="Two-component sensor histidine kinase"/>
    <property type="match status" value="1"/>
</dbReference>
<dbReference type="InterPro" id="IPR050428">
    <property type="entry name" value="TCS_sensor_his_kinase"/>
</dbReference>
<evidence type="ECO:0000256" key="8">
    <source>
        <dbReference type="ARBA" id="ARBA00022741"/>
    </source>
</evidence>
<keyword evidence="13 15" id="KW-0472">Membrane</keyword>
<dbReference type="Gene3D" id="1.10.287.130">
    <property type="match status" value="1"/>
</dbReference>
<keyword evidence="6 18" id="KW-0808">Transferase</keyword>
<keyword evidence="5" id="KW-0597">Phosphoprotein</keyword>
<keyword evidence="12" id="KW-0902">Two-component regulatory system</keyword>
<dbReference type="InterPro" id="IPR036890">
    <property type="entry name" value="HATPase_C_sf"/>
</dbReference>
<evidence type="ECO:0000256" key="12">
    <source>
        <dbReference type="ARBA" id="ARBA00023012"/>
    </source>
</evidence>
<dbReference type="SMART" id="SM00387">
    <property type="entry name" value="HATPase_c"/>
    <property type="match status" value="1"/>
</dbReference>
<dbReference type="NCBIfam" id="NF040691">
    <property type="entry name" value="MtrAB_MtrB"/>
    <property type="match status" value="1"/>
</dbReference>
<dbReference type="SUPFAM" id="SSF158472">
    <property type="entry name" value="HAMP domain-like"/>
    <property type="match status" value="1"/>
</dbReference>
<evidence type="ECO:0000256" key="15">
    <source>
        <dbReference type="SAM" id="Phobius"/>
    </source>
</evidence>
<comment type="catalytic activity">
    <reaction evidence="1">
        <text>ATP + protein L-histidine = ADP + protein N-phospho-L-histidine.</text>
        <dbReference type="EC" id="2.7.13.3"/>
    </reaction>
</comment>
<evidence type="ECO:0000313" key="18">
    <source>
        <dbReference type="EMBL" id="KFI60784.1"/>
    </source>
</evidence>
<evidence type="ECO:0000256" key="1">
    <source>
        <dbReference type="ARBA" id="ARBA00000085"/>
    </source>
</evidence>
<keyword evidence="4" id="KW-1003">Cell membrane</keyword>
<gene>
    <name evidence="18" type="ORF">BIGA_1254</name>
</gene>
<dbReference type="Pfam" id="PF00512">
    <property type="entry name" value="HisKA"/>
    <property type="match status" value="1"/>
</dbReference>
<dbReference type="PANTHER" id="PTHR45436">
    <property type="entry name" value="SENSOR HISTIDINE KINASE YKOH"/>
    <property type="match status" value="1"/>
</dbReference>
<dbReference type="AlphaFoldDB" id="A0A087APT4"/>
<dbReference type="InterPro" id="IPR003660">
    <property type="entry name" value="HAMP_dom"/>
</dbReference>
<dbReference type="InterPro" id="IPR047669">
    <property type="entry name" value="MtrAB_MtrB"/>
</dbReference>
<protein>
    <recommendedName>
        <fullName evidence="14">Sensor histidine kinase MtrB</fullName>
        <ecNumber evidence="3">2.7.13.3</ecNumber>
    </recommendedName>
</protein>
<dbReference type="Pfam" id="PF00672">
    <property type="entry name" value="HAMP"/>
    <property type="match status" value="1"/>
</dbReference>
<dbReference type="Gene3D" id="3.30.565.10">
    <property type="entry name" value="Histidine kinase-like ATPase, C-terminal domain"/>
    <property type="match status" value="1"/>
</dbReference>
<feature type="domain" description="Histidine kinase" evidence="16">
    <location>
        <begin position="275"/>
        <end position="493"/>
    </location>
</feature>
<evidence type="ECO:0000256" key="9">
    <source>
        <dbReference type="ARBA" id="ARBA00022777"/>
    </source>
</evidence>
<keyword evidence="10" id="KW-0067">ATP-binding</keyword>
<evidence type="ECO:0000256" key="5">
    <source>
        <dbReference type="ARBA" id="ARBA00022553"/>
    </source>
</evidence>
<evidence type="ECO:0000256" key="14">
    <source>
        <dbReference type="ARBA" id="ARBA00035305"/>
    </source>
</evidence>
<evidence type="ECO:0000313" key="19">
    <source>
        <dbReference type="Proteomes" id="UP000029046"/>
    </source>
</evidence>
<dbReference type="RefSeq" id="WP_237744058.1">
    <property type="nucleotide sequence ID" value="NZ_JGYX01000003.1"/>
</dbReference>
<evidence type="ECO:0000256" key="11">
    <source>
        <dbReference type="ARBA" id="ARBA00022989"/>
    </source>
</evidence>
<dbReference type="InterPro" id="IPR036097">
    <property type="entry name" value="HisK_dim/P_sf"/>
</dbReference>
<comment type="caution">
    <text evidence="18">The sequence shown here is derived from an EMBL/GenBank/DDBJ whole genome shotgun (WGS) entry which is preliminary data.</text>
</comment>
<dbReference type="SMART" id="SM00388">
    <property type="entry name" value="HisKA"/>
    <property type="match status" value="1"/>
</dbReference>
<dbReference type="Proteomes" id="UP000029046">
    <property type="component" value="Unassembled WGS sequence"/>
</dbReference>
<evidence type="ECO:0000256" key="6">
    <source>
        <dbReference type="ARBA" id="ARBA00022679"/>
    </source>
</evidence>
<keyword evidence="7 15" id="KW-0812">Transmembrane</keyword>
<organism evidence="18 19">
    <name type="scientific">Bifidobacterium pullorum subsp. gallinarum</name>
    <dbReference type="NCBI Taxonomy" id="78344"/>
    <lineage>
        <taxon>Bacteria</taxon>
        <taxon>Bacillati</taxon>
        <taxon>Actinomycetota</taxon>
        <taxon>Actinomycetes</taxon>
        <taxon>Bifidobacteriales</taxon>
        <taxon>Bifidobacteriaceae</taxon>
        <taxon>Bifidobacterium</taxon>
    </lineage>
</organism>
<evidence type="ECO:0000256" key="10">
    <source>
        <dbReference type="ARBA" id="ARBA00022840"/>
    </source>
</evidence>
<dbReference type="GO" id="GO:0005524">
    <property type="term" value="F:ATP binding"/>
    <property type="evidence" value="ECO:0007669"/>
    <property type="project" value="UniProtKB-KW"/>
</dbReference>
<dbReference type="EC" id="2.7.13.3" evidence="3"/>
<accession>A0A087APT4</accession>
<feature type="transmembrane region" description="Helical" evidence="15">
    <location>
        <begin position="12"/>
        <end position="32"/>
    </location>
</feature>
<dbReference type="SMART" id="SM00304">
    <property type="entry name" value="HAMP"/>
    <property type="match status" value="1"/>
</dbReference>
<keyword evidence="9 18" id="KW-0418">Kinase</keyword>
<comment type="subcellular location">
    <subcellularLocation>
        <location evidence="2">Cell membrane</location>
        <topology evidence="2">Multi-pass membrane protein</topology>
    </subcellularLocation>
</comment>
<name>A0A087APT4_9BIFI</name>
<dbReference type="InterPro" id="IPR003594">
    <property type="entry name" value="HATPase_dom"/>
</dbReference>
<keyword evidence="11 15" id="KW-1133">Transmembrane helix</keyword>
<dbReference type="PRINTS" id="PR00344">
    <property type="entry name" value="BCTRLSENSOR"/>
</dbReference>
<dbReference type="SUPFAM" id="SSF55874">
    <property type="entry name" value="ATPase domain of HSP90 chaperone/DNA topoisomerase II/histidine kinase"/>
    <property type="match status" value="1"/>
</dbReference>
<dbReference type="InterPro" id="IPR004358">
    <property type="entry name" value="Sig_transdc_His_kin-like_C"/>
</dbReference>
<dbReference type="eggNOG" id="COG5002">
    <property type="taxonomic scope" value="Bacteria"/>
</dbReference>
<evidence type="ECO:0000259" key="17">
    <source>
        <dbReference type="PROSITE" id="PS50885"/>
    </source>
</evidence>
<evidence type="ECO:0000256" key="2">
    <source>
        <dbReference type="ARBA" id="ARBA00004651"/>
    </source>
</evidence>
<dbReference type="Gene3D" id="6.10.340.10">
    <property type="match status" value="1"/>
</dbReference>
<feature type="transmembrane region" description="Helical" evidence="15">
    <location>
        <begin position="186"/>
        <end position="207"/>
    </location>
</feature>
<reference evidence="18 19" key="1">
    <citation type="submission" date="2014-03" db="EMBL/GenBank/DDBJ databases">
        <title>Genomics of Bifidobacteria.</title>
        <authorList>
            <person name="Ventura M."/>
            <person name="Milani C."/>
            <person name="Lugli G.A."/>
        </authorList>
    </citation>
    <scope>NUCLEOTIDE SEQUENCE [LARGE SCALE GENOMIC DNA]</scope>
    <source>
        <strain evidence="18 19">LMG 11586</strain>
    </source>
</reference>
<proteinExistence type="predicted"/>
<evidence type="ECO:0000256" key="13">
    <source>
        <dbReference type="ARBA" id="ARBA00023136"/>
    </source>
</evidence>
<dbReference type="CDD" id="cd06225">
    <property type="entry name" value="HAMP"/>
    <property type="match status" value="1"/>
</dbReference>
<dbReference type="PANTHER" id="PTHR45436:SF5">
    <property type="entry name" value="SENSOR HISTIDINE KINASE TRCS"/>
    <property type="match status" value="1"/>
</dbReference>
<evidence type="ECO:0000256" key="4">
    <source>
        <dbReference type="ARBA" id="ARBA00022475"/>
    </source>
</evidence>
<dbReference type="CDD" id="cd00082">
    <property type="entry name" value="HisKA"/>
    <property type="match status" value="1"/>
</dbReference>
<evidence type="ECO:0000256" key="7">
    <source>
        <dbReference type="ARBA" id="ARBA00022692"/>
    </source>
</evidence>